<feature type="compositionally biased region" description="Low complexity" evidence="9">
    <location>
        <begin position="20"/>
        <end position="29"/>
    </location>
</feature>
<evidence type="ECO:0000256" key="7">
    <source>
        <dbReference type="ARBA" id="ARBA00023157"/>
    </source>
</evidence>
<dbReference type="Gene3D" id="4.10.320.60">
    <property type="match status" value="1"/>
</dbReference>
<accession>A0A395NAJ3</accession>
<dbReference type="SUPFAM" id="SSF69000">
    <property type="entry name" value="FAD-dependent thiol oxidase"/>
    <property type="match status" value="1"/>
</dbReference>
<evidence type="ECO:0000256" key="4">
    <source>
        <dbReference type="ARBA" id="ARBA00022827"/>
    </source>
</evidence>
<evidence type="ECO:0000256" key="1">
    <source>
        <dbReference type="ARBA" id="ARBA00001974"/>
    </source>
</evidence>
<keyword evidence="6" id="KW-0496">Mitochondrion</keyword>
<dbReference type="STRING" id="490622.A0A395NAJ3"/>
<dbReference type="GO" id="GO:0050660">
    <property type="term" value="F:flavin adenine dinucleotide binding"/>
    <property type="evidence" value="ECO:0007669"/>
    <property type="project" value="TreeGrafter"/>
</dbReference>
<evidence type="ECO:0000313" key="12">
    <source>
        <dbReference type="Proteomes" id="UP000266272"/>
    </source>
</evidence>
<sequence length="199" mass="21836">MAEEASFRDATAIASTPGLSAASDSTAADQQPKKFPKGVVLGKDGKPCRSCTSFASWAAQTKDKTKKDVATGSRTVSTTAVASGPPADCPPDVETLGRSTWTLLHSIAATYPETPSRGQQSDLLSFVGLFSKLYPCWVCAEDFQGYMARQKPQVSSRDEFSQWLCRAHNDVNRKLGKPEFDCSRWDERWRTGWKDGRCD</sequence>
<evidence type="ECO:0000256" key="2">
    <source>
        <dbReference type="ARBA" id="ARBA00004569"/>
    </source>
</evidence>
<comment type="subcellular location">
    <subcellularLocation>
        <location evidence="2">Mitochondrion intermembrane space</location>
    </subcellularLocation>
</comment>
<feature type="region of interest" description="Disordered" evidence="9">
    <location>
        <begin position="65"/>
        <end position="89"/>
    </location>
</feature>
<dbReference type="InterPro" id="IPR036774">
    <property type="entry name" value="ERV/ALR_sulphydryl_oxid_sf"/>
</dbReference>
<keyword evidence="3 8" id="KW-0285">Flavoprotein</keyword>
<organism evidence="11 12">
    <name type="scientific">Trichoderma arundinaceum</name>
    <dbReference type="NCBI Taxonomy" id="490622"/>
    <lineage>
        <taxon>Eukaryota</taxon>
        <taxon>Fungi</taxon>
        <taxon>Dikarya</taxon>
        <taxon>Ascomycota</taxon>
        <taxon>Pezizomycotina</taxon>
        <taxon>Sordariomycetes</taxon>
        <taxon>Hypocreomycetidae</taxon>
        <taxon>Hypocreales</taxon>
        <taxon>Hypocreaceae</taxon>
        <taxon>Trichoderma</taxon>
    </lineage>
</organism>
<keyword evidence="5 8" id="KW-0560">Oxidoreductase</keyword>
<comment type="catalytic activity">
    <reaction evidence="8">
        <text>2 R'C(R)SH + O2 = R'C(R)S-S(R)CR' + H2O2</text>
        <dbReference type="Rhea" id="RHEA:17357"/>
        <dbReference type="ChEBI" id="CHEBI:15379"/>
        <dbReference type="ChEBI" id="CHEBI:16240"/>
        <dbReference type="ChEBI" id="CHEBI:16520"/>
        <dbReference type="ChEBI" id="CHEBI:17412"/>
        <dbReference type="EC" id="1.8.3.2"/>
    </reaction>
</comment>
<dbReference type="Pfam" id="PF04777">
    <property type="entry name" value="Evr1_Alr"/>
    <property type="match status" value="1"/>
</dbReference>
<dbReference type="FunFam" id="4.10.320.60:FF:000002">
    <property type="entry name" value="Sulfhydryl oxidase"/>
    <property type="match status" value="1"/>
</dbReference>
<evidence type="ECO:0000256" key="8">
    <source>
        <dbReference type="RuleBase" id="RU371123"/>
    </source>
</evidence>
<dbReference type="InterPro" id="IPR039799">
    <property type="entry name" value="ALR/ERV"/>
</dbReference>
<dbReference type="PANTHER" id="PTHR12645:SF0">
    <property type="entry name" value="FAD-LINKED SULFHYDRYL OXIDASE ALR"/>
    <property type="match status" value="1"/>
</dbReference>
<dbReference type="Gene3D" id="1.20.120.310">
    <property type="entry name" value="ERV/ALR sulfhydryl oxidase domain"/>
    <property type="match status" value="1"/>
</dbReference>
<feature type="region of interest" description="Disordered" evidence="9">
    <location>
        <begin position="1"/>
        <end position="41"/>
    </location>
</feature>
<dbReference type="Proteomes" id="UP000266272">
    <property type="component" value="Unassembled WGS sequence"/>
</dbReference>
<keyword evidence="4 8" id="KW-0274">FAD</keyword>
<dbReference type="PANTHER" id="PTHR12645">
    <property type="entry name" value="ALR/ERV"/>
    <property type="match status" value="1"/>
</dbReference>
<protein>
    <recommendedName>
        <fullName evidence="8">Sulfhydryl oxidase</fullName>
        <ecNumber evidence="8">1.8.3.2</ecNumber>
    </recommendedName>
</protein>
<gene>
    <name evidence="11" type="ORF">TARUN_9137</name>
</gene>
<dbReference type="EC" id="1.8.3.2" evidence="8"/>
<evidence type="ECO:0000256" key="9">
    <source>
        <dbReference type="SAM" id="MobiDB-lite"/>
    </source>
</evidence>
<evidence type="ECO:0000256" key="3">
    <source>
        <dbReference type="ARBA" id="ARBA00022630"/>
    </source>
</evidence>
<dbReference type="InterPro" id="IPR017905">
    <property type="entry name" value="ERV/ALR_sulphydryl_oxidase"/>
</dbReference>
<evidence type="ECO:0000256" key="6">
    <source>
        <dbReference type="ARBA" id="ARBA00023128"/>
    </source>
</evidence>
<evidence type="ECO:0000259" key="10">
    <source>
        <dbReference type="PROSITE" id="PS51324"/>
    </source>
</evidence>
<dbReference type="GO" id="GO:0005758">
    <property type="term" value="C:mitochondrial intermembrane space"/>
    <property type="evidence" value="ECO:0007669"/>
    <property type="project" value="UniProtKB-SubCell"/>
</dbReference>
<proteinExistence type="predicted"/>
<dbReference type="FunFam" id="1.20.120.310:FF:000003">
    <property type="entry name" value="Sulfhydryl oxidase"/>
    <property type="match status" value="1"/>
</dbReference>
<comment type="caution">
    <text evidence="11">The sequence shown here is derived from an EMBL/GenBank/DDBJ whole genome shotgun (WGS) entry which is preliminary data.</text>
</comment>
<feature type="domain" description="ERV/ALR sulfhydryl oxidase" evidence="10">
    <location>
        <begin position="89"/>
        <end position="189"/>
    </location>
</feature>
<reference evidence="11 12" key="1">
    <citation type="journal article" date="2018" name="PLoS Pathog.">
        <title>Evolution of structural diversity of trichothecenes, a family of toxins produced by plant pathogenic and entomopathogenic fungi.</title>
        <authorList>
            <person name="Proctor R.H."/>
            <person name="McCormick S.P."/>
            <person name="Kim H.S."/>
            <person name="Cardoza R.E."/>
            <person name="Stanley A.M."/>
            <person name="Lindo L."/>
            <person name="Kelly A."/>
            <person name="Brown D.W."/>
            <person name="Lee T."/>
            <person name="Vaughan M.M."/>
            <person name="Alexander N.J."/>
            <person name="Busman M."/>
            <person name="Gutierrez S."/>
        </authorList>
    </citation>
    <scope>NUCLEOTIDE SEQUENCE [LARGE SCALE GENOMIC DNA]</scope>
    <source>
        <strain evidence="11 12">IBT 40837</strain>
    </source>
</reference>
<comment type="cofactor">
    <cofactor evidence="1 8">
        <name>FAD</name>
        <dbReference type="ChEBI" id="CHEBI:57692"/>
    </cofactor>
</comment>
<keyword evidence="7" id="KW-1015">Disulfide bond</keyword>
<name>A0A395NAJ3_TRIAR</name>
<feature type="compositionally biased region" description="Polar residues" evidence="9">
    <location>
        <begin position="72"/>
        <end position="81"/>
    </location>
</feature>
<keyword evidence="12" id="KW-1185">Reference proteome</keyword>
<evidence type="ECO:0000313" key="11">
    <source>
        <dbReference type="EMBL" id="RFU73122.1"/>
    </source>
</evidence>
<dbReference type="AlphaFoldDB" id="A0A395NAJ3"/>
<dbReference type="PROSITE" id="PS51324">
    <property type="entry name" value="ERV_ALR"/>
    <property type="match status" value="1"/>
</dbReference>
<dbReference type="OrthoDB" id="17199at2759"/>
<dbReference type="EMBL" id="PXOA01000699">
    <property type="protein sequence ID" value="RFU73122.1"/>
    <property type="molecule type" value="Genomic_DNA"/>
</dbReference>
<dbReference type="GO" id="GO:0016971">
    <property type="term" value="F:flavin-dependent sulfhydryl oxidase activity"/>
    <property type="evidence" value="ECO:0007669"/>
    <property type="project" value="InterPro"/>
</dbReference>
<evidence type="ECO:0000256" key="5">
    <source>
        <dbReference type="ARBA" id="ARBA00023002"/>
    </source>
</evidence>